<dbReference type="EMBL" id="BSPD01000085">
    <property type="protein sequence ID" value="GLS27619.1"/>
    <property type="molecule type" value="Genomic_DNA"/>
</dbReference>
<dbReference type="RefSeq" id="WP_232592616.1">
    <property type="nucleotide sequence ID" value="NZ_BSPD01000085.1"/>
</dbReference>
<protein>
    <submittedName>
        <fullName evidence="2">Acyltransferase</fullName>
    </submittedName>
</protein>
<dbReference type="GO" id="GO:0016746">
    <property type="term" value="F:acyltransferase activity"/>
    <property type="evidence" value="ECO:0007669"/>
    <property type="project" value="UniProtKB-KW"/>
</dbReference>
<dbReference type="PANTHER" id="PTHR30068:SF3">
    <property type="entry name" value="PHOSPHOLIPID_GLYCEROL ACYLTRANSFERASE DOMAIN-CONTAINING PROTEIN"/>
    <property type="match status" value="1"/>
</dbReference>
<keyword evidence="2" id="KW-0012">Acyltransferase</keyword>
<organism evidence="2 3">
    <name type="scientific">Marinibactrum halimedae</name>
    <dbReference type="NCBI Taxonomy" id="1444977"/>
    <lineage>
        <taxon>Bacteria</taxon>
        <taxon>Pseudomonadati</taxon>
        <taxon>Pseudomonadota</taxon>
        <taxon>Gammaproteobacteria</taxon>
        <taxon>Cellvibrionales</taxon>
        <taxon>Cellvibrionaceae</taxon>
        <taxon>Marinibactrum</taxon>
    </lineage>
</organism>
<dbReference type="GO" id="GO:0019698">
    <property type="term" value="P:D-galacturonate catabolic process"/>
    <property type="evidence" value="ECO:0007669"/>
    <property type="project" value="TreeGrafter"/>
</dbReference>
<dbReference type="SUPFAM" id="SSF69593">
    <property type="entry name" value="Glycerol-3-phosphate (1)-acyltransferase"/>
    <property type="match status" value="1"/>
</dbReference>
<comment type="caution">
    <text evidence="2">The sequence shown here is derived from an EMBL/GenBank/DDBJ whole genome shotgun (WGS) entry which is preliminary data.</text>
</comment>
<dbReference type="SMART" id="SM00563">
    <property type="entry name" value="PlsC"/>
    <property type="match status" value="1"/>
</dbReference>
<feature type="domain" description="Phospholipid/glycerol acyltransferase" evidence="1">
    <location>
        <begin position="112"/>
        <end position="249"/>
    </location>
</feature>
<name>A0AA37WMZ4_9GAMM</name>
<dbReference type="InterPro" id="IPR002123">
    <property type="entry name" value="Plipid/glycerol_acylTrfase"/>
</dbReference>
<evidence type="ECO:0000313" key="3">
    <source>
        <dbReference type="Proteomes" id="UP001156870"/>
    </source>
</evidence>
<dbReference type="AlphaFoldDB" id="A0AA37WMZ4"/>
<proteinExistence type="predicted"/>
<dbReference type="GO" id="GO:0042840">
    <property type="term" value="P:D-glucuronate catabolic process"/>
    <property type="evidence" value="ECO:0007669"/>
    <property type="project" value="TreeGrafter"/>
</dbReference>
<dbReference type="Pfam" id="PF01553">
    <property type="entry name" value="Acyltransferase"/>
    <property type="match status" value="1"/>
</dbReference>
<keyword evidence="2" id="KW-0808">Transferase</keyword>
<gene>
    <name evidence="2" type="ORF">GCM10007877_33380</name>
</gene>
<keyword evidence="3" id="KW-1185">Reference proteome</keyword>
<dbReference type="Proteomes" id="UP001156870">
    <property type="component" value="Unassembled WGS sequence"/>
</dbReference>
<evidence type="ECO:0000313" key="2">
    <source>
        <dbReference type="EMBL" id="GLS27619.1"/>
    </source>
</evidence>
<dbReference type="PANTHER" id="PTHR30068">
    <property type="entry name" value="URONATE ISOMERASE"/>
    <property type="match status" value="1"/>
</dbReference>
<reference evidence="2 3" key="1">
    <citation type="journal article" date="2014" name="Int. J. Syst. Evol. Microbiol.">
        <title>Complete genome sequence of Corynebacterium casei LMG S-19264T (=DSM 44701T), isolated from a smear-ripened cheese.</title>
        <authorList>
            <consortium name="US DOE Joint Genome Institute (JGI-PGF)"/>
            <person name="Walter F."/>
            <person name="Albersmeier A."/>
            <person name="Kalinowski J."/>
            <person name="Ruckert C."/>
        </authorList>
    </citation>
    <scope>NUCLEOTIDE SEQUENCE [LARGE SCALE GENOMIC DNA]</scope>
    <source>
        <strain evidence="2 3">NBRC 110095</strain>
    </source>
</reference>
<sequence length="397" mass="44633">MTLNDIYPPPMSKFDDIRPYNDDEVAATVCRILNDPELSHAVASFKFPALTKAAPWLICPLVKWYLKKEFASVSSVQAFQAIVERYMSRTIDTTSEGLSTSGLDKLDPSKAYLFVSNHRDIAMDPAMVNWALYQKGFTTLRIAIGDNLLTKPYVSDIMRLNKSFIVNRSATAPREKLKAAKHLSSYIHHSIVEERANIWIAQREGRAKDGKDITNSAIISMFSLSKPKKDDFGQYIADLNIVPVSISYEWDPCDAAKARELYTLCEEGKYDKSEHEDIASIATGITGQKGKIHVAFGEVLGTEFENTDAVAEEINRQIHANYVLHPSNMIAYQKRHGSVPDVPVGEDNLPFDQGRYAVEMDTFNQRLSNLDARYHDVYLAGYANPVDAKLHPEMEQS</sequence>
<accession>A0AA37WMZ4</accession>
<evidence type="ECO:0000259" key="1">
    <source>
        <dbReference type="SMART" id="SM00563"/>
    </source>
</evidence>